<feature type="chain" id="PRO_5015868854" description="Protein takeout" evidence="1">
    <location>
        <begin position="23"/>
        <end position="361"/>
    </location>
</feature>
<evidence type="ECO:0000313" key="3">
    <source>
        <dbReference type="Proteomes" id="UP000247409"/>
    </source>
</evidence>
<sequence>MQMKFSVLVFQLLFLVSGTGHSARVYGPKRQVNPHWSTLSIPQSGKQISAEVLECSTSNPLKRALCQVVARKVNSSLADAGIQIDRNGLLFSFDDRTHQRIDTGHSCSVTAEIRRKQATARFLTKAHLDFDYGSALSEPVVLSVKVPIRLEAKADLKQRFGAKVFGRCKRLGSDSFSVEAKLSTTADVLIGLTLNPSFLIRPSGEFVVTVKPVAAVLFDFGNTDLDFEVKGLSYVTSLVGPLLGFTSSLTEGITDLFDGRGVKDMVRNFEDSVLFDLGIPILSRVDNLPRAARDLIFNLLSDVGQREVEKRAEGYGSDFEKLINSKIRSAVRADSNGVREFVVSGEILHKIDTASIEDILL</sequence>
<dbReference type="AlphaFoldDB" id="A0A2V3IEL9"/>
<name>A0A2V3IEL9_9FLOR</name>
<evidence type="ECO:0008006" key="4">
    <source>
        <dbReference type="Google" id="ProtNLM"/>
    </source>
</evidence>
<dbReference type="OrthoDB" id="4566292at2759"/>
<evidence type="ECO:0000256" key="1">
    <source>
        <dbReference type="SAM" id="SignalP"/>
    </source>
</evidence>
<keyword evidence="3" id="KW-1185">Reference proteome</keyword>
<keyword evidence="1" id="KW-0732">Signal</keyword>
<accession>A0A2V3IEL9</accession>
<dbReference type="Proteomes" id="UP000247409">
    <property type="component" value="Unassembled WGS sequence"/>
</dbReference>
<dbReference type="EMBL" id="NBIV01000288">
    <property type="protein sequence ID" value="PXF40517.1"/>
    <property type="molecule type" value="Genomic_DNA"/>
</dbReference>
<proteinExistence type="predicted"/>
<feature type="signal peptide" evidence="1">
    <location>
        <begin position="1"/>
        <end position="22"/>
    </location>
</feature>
<reference evidence="2 3" key="1">
    <citation type="journal article" date="2018" name="Mol. Biol. Evol.">
        <title>Analysis of the draft genome of the red seaweed Gracilariopsis chorda provides insights into genome size evolution in Rhodophyta.</title>
        <authorList>
            <person name="Lee J."/>
            <person name="Yang E.C."/>
            <person name="Graf L."/>
            <person name="Yang J.H."/>
            <person name="Qiu H."/>
            <person name="Zel Zion U."/>
            <person name="Chan C.X."/>
            <person name="Stephens T.G."/>
            <person name="Weber A.P.M."/>
            <person name="Boo G.H."/>
            <person name="Boo S.M."/>
            <person name="Kim K.M."/>
            <person name="Shin Y."/>
            <person name="Jung M."/>
            <person name="Lee S.J."/>
            <person name="Yim H.S."/>
            <person name="Lee J.H."/>
            <person name="Bhattacharya D."/>
            <person name="Yoon H.S."/>
        </authorList>
    </citation>
    <scope>NUCLEOTIDE SEQUENCE [LARGE SCALE GENOMIC DNA]</scope>
    <source>
        <strain evidence="2 3">SKKU-2015</strain>
        <tissue evidence="2">Whole body</tissue>
    </source>
</reference>
<protein>
    <recommendedName>
        <fullName evidence="4">Protein takeout</fullName>
    </recommendedName>
</protein>
<organism evidence="2 3">
    <name type="scientific">Gracilariopsis chorda</name>
    <dbReference type="NCBI Taxonomy" id="448386"/>
    <lineage>
        <taxon>Eukaryota</taxon>
        <taxon>Rhodophyta</taxon>
        <taxon>Florideophyceae</taxon>
        <taxon>Rhodymeniophycidae</taxon>
        <taxon>Gracilariales</taxon>
        <taxon>Gracilariaceae</taxon>
        <taxon>Gracilariopsis</taxon>
    </lineage>
</organism>
<evidence type="ECO:0000313" key="2">
    <source>
        <dbReference type="EMBL" id="PXF40517.1"/>
    </source>
</evidence>
<gene>
    <name evidence="2" type="ORF">BWQ96_09770</name>
</gene>
<comment type="caution">
    <text evidence="2">The sequence shown here is derived from an EMBL/GenBank/DDBJ whole genome shotgun (WGS) entry which is preliminary data.</text>
</comment>